<accession>A0A420XW91</accession>
<evidence type="ECO:0000313" key="10">
    <source>
        <dbReference type="Proteomes" id="UP000275385"/>
    </source>
</evidence>
<evidence type="ECO:0000256" key="4">
    <source>
        <dbReference type="ARBA" id="ARBA00023136"/>
    </source>
</evidence>
<feature type="transmembrane region" description="Helical" evidence="7">
    <location>
        <begin position="173"/>
        <end position="198"/>
    </location>
</feature>
<evidence type="ECO:0000256" key="3">
    <source>
        <dbReference type="ARBA" id="ARBA00022989"/>
    </source>
</evidence>
<evidence type="ECO:0000259" key="8">
    <source>
        <dbReference type="Pfam" id="PF20684"/>
    </source>
</evidence>
<feature type="region of interest" description="Disordered" evidence="6">
    <location>
        <begin position="283"/>
        <end position="313"/>
    </location>
</feature>
<feature type="region of interest" description="Disordered" evidence="6">
    <location>
        <begin position="326"/>
        <end position="354"/>
    </location>
</feature>
<dbReference type="OrthoDB" id="3648173at2759"/>
<evidence type="ECO:0000256" key="5">
    <source>
        <dbReference type="ARBA" id="ARBA00038359"/>
    </source>
</evidence>
<protein>
    <recommendedName>
        <fullName evidence="8">Rhodopsin domain-containing protein</fullName>
    </recommendedName>
</protein>
<dbReference type="GO" id="GO:0016020">
    <property type="term" value="C:membrane"/>
    <property type="evidence" value="ECO:0007669"/>
    <property type="project" value="UniProtKB-SubCell"/>
</dbReference>
<proteinExistence type="inferred from homology"/>
<evidence type="ECO:0000256" key="7">
    <source>
        <dbReference type="SAM" id="Phobius"/>
    </source>
</evidence>
<gene>
    <name evidence="9" type="ORF">DL546_000207</name>
</gene>
<comment type="similarity">
    <text evidence="5">Belongs to the SAT4 family.</text>
</comment>
<sequence length="427" mass="47018">MESTETINHSLDSQSRSGEIVTVLAVFSVLSTTAVSLRIFARWRMLHTFGLDDAFIILAQFLTLGAAVCEGLEAHYGLGKHQWTFKEENHVPYMKAFYASIVTYNIGLCVIKISILLQYRRIFVMTIIQRLIHVLLVLFGAWTLVLVFLLSLVCVPVAKFWNPTVEGHCLNELVIWYVVAGINLVTDFTVCLMPMPVISHLQLPLRQKMLLGGVFCLGLFTCIISIIRIPTLSTASKTQDGTWDNVDAAIWSFLELTIAILATCLPTLRPIFVKIMPRIFGNSSRGGPSNRPSGAGYDSRYPQPGTGRTTNGSTWLRSRVERSRRSVNSVLKNSDSTEELGVGPGWTNRSGNTEDDLGYGLHELGNCAEGPDAKNYTIVVSAGKPGPLSDLEAQDSAGFGHGIKATTMITQEVESDDSGERRMRGSR</sequence>
<feature type="transmembrane region" description="Helical" evidence="7">
    <location>
        <begin position="210"/>
        <end position="229"/>
    </location>
</feature>
<comment type="subcellular location">
    <subcellularLocation>
        <location evidence="1">Membrane</location>
        <topology evidence="1">Multi-pass membrane protein</topology>
    </subcellularLocation>
</comment>
<feature type="compositionally biased region" description="Low complexity" evidence="6">
    <location>
        <begin position="283"/>
        <end position="294"/>
    </location>
</feature>
<dbReference type="EMBL" id="QVQW01000132">
    <property type="protein sequence ID" value="RKU39915.1"/>
    <property type="molecule type" value="Genomic_DNA"/>
</dbReference>
<comment type="caution">
    <text evidence="9">The sequence shown here is derived from an EMBL/GenBank/DDBJ whole genome shotgun (WGS) entry which is preliminary data.</text>
</comment>
<feature type="transmembrane region" description="Helical" evidence="7">
    <location>
        <begin position="20"/>
        <end position="41"/>
    </location>
</feature>
<name>A0A420XW91_9PEZI</name>
<dbReference type="Proteomes" id="UP000275385">
    <property type="component" value="Unassembled WGS sequence"/>
</dbReference>
<evidence type="ECO:0000256" key="2">
    <source>
        <dbReference type="ARBA" id="ARBA00022692"/>
    </source>
</evidence>
<dbReference type="AlphaFoldDB" id="A0A420XW91"/>
<dbReference type="STRING" id="177199.A0A420XW91"/>
<keyword evidence="2 7" id="KW-0812">Transmembrane</keyword>
<evidence type="ECO:0000256" key="1">
    <source>
        <dbReference type="ARBA" id="ARBA00004141"/>
    </source>
</evidence>
<organism evidence="9 10">
    <name type="scientific">Coniochaeta pulveracea</name>
    <dbReference type="NCBI Taxonomy" id="177199"/>
    <lineage>
        <taxon>Eukaryota</taxon>
        <taxon>Fungi</taxon>
        <taxon>Dikarya</taxon>
        <taxon>Ascomycota</taxon>
        <taxon>Pezizomycotina</taxon>
        <taxon>Sordariomycetes</taxon>
        <taxon>Sordariomycetidae</taxon>
        <taxon>Coniochaetales</taxon>
        <taxon>Coniochaetaceae</taxon>
        <taxon>Coniochaeta</taxon>
    </lineage>
</organism>
<keyword evidence="4 7" id="KW-0472">Membrane</keyword>
<keyword evidence="3 7" id="KW-1133">Transmembrane helix</keyword>
<keyword evidence="10" id="KW-1185">Reference proteome</keyword>
<dbReference type="InterPro" id="IPR052337">
    <property type="entry name" value="SAT4-like"/>
</dbReference>
<feature type="transmembrane region" description="Helical" evidence="7">
    <location>
        <begin position="53"/>
        <end position="76"/>
    </location>
</feature>
<reference evidence="9 10" key="1">
    <citation type="submission" date="2018-08" db="EMBL/GenBank/DDBJ databases">
        <title>Draft genome of the lignicolous fungus Coniochaeta pulveracea.</title>
        <authorList>
            <person name="Borstlap C.J."/>
            <person name="De Witt R.N."/>
            <person name="Botha A."/>
            <person name="Volschenk H."/>
        </authorList>
    </citation>
    <scope>NUCLEOTIDE SEQUENCE [LARGE SCALE GENOMIC DNA]</scope>
    <source>
        <strain evidence="9 10">CAB683</strain>
    </source>
</reference>
<evidence type="ECO:0000256" key="6">
    <source>
        <dbReference type="SAM" id="MobiDB-lite"/>
    </source>
</evidence>
<dbReference type="PANTHER" id="PTHR33048">
    <property type="entry name" value="PTH11-LIKE INTEGRAL MEMBRANE PROTEIN (AFU_ORTHOLOGUE AFUA_5G11245)"/>
    <property type="match status" value="1"/>
</dbReference>
<dbReference type="Pfam" id="PF20684">
    <property type="entry name" value="Fung_rhodopsin"/>
    <property type="match status" value="1"/>
</dbReference>
<feature type="transmembrane region" description="Helical" evidence="7">
    <location>
        <begin position="96"/>
        <end position="119"/>
    </location>
</feature>
<feature type="transmembrane region" description="Helical" evidence="7">
    <location>
        <begin position="249"/>
        <end position="268"/>
    </location>
</feature>
<feature type="transmembrane region" description="Helical" evidence="7">
    <location>
        <begin position="131"/>
        <end position="153"/>
    </location>
</feature>
<dbReference type="PANTHER" id="PTHR33048:SF47">
    <property type="entry name" value="INTEGRAL MEMBRANE PROTEIN-RELATED"/>
    <property type="match status" value="1"/>
</dbReference>
<feature type="domain" description="Rhodopsin" evidence="8">
    <location>
        <begin position="37"/>
        <end position="273"/>
    </location>
</feature>
<evidence type="ECO:0000313" key="9">
    <source>
        <dbReference type="EMBL" id="RKU39915.1"/>
    </source>
</evidence>
<dbReference type="InterPro" id="IPR049326">
    <property type="entry name" value="Rhodopsin_dom_fungi"/>
</dbReference>